<organism evidence="2 3">
    <name type="scientific">Flagellimonas aquimarina</name>
    <dbReference type="NCBI Taxonomy" id="2201895"/>
    <lineage>
        <taxon>Bacteria</taxon>
        <taxon>Pseudomonadati</taxon>
        <taxon>Bacteroidota</taxon>
        <taxon>Flavobacteriia</taxon>
        <taxon>Flavobacteriales</taxon>
        <taxon>Flavobacteriaceae</taxon>
        <taxon>Flagellimonas</taxon>
    </lineage>
</organism>
<name>A0A316L0Z8_9FLAO</name>
<protein>
    <recommendedName>
        <fullName evidence="4">Adhesin domain-containing protein</fullName>
    </recommendedName>
</protein>
<keyword evidence="3" id="KW-1185">Reference proteome</keyword>
<accession>A0A316L0Z8</accession>
<sequence length="366" mass="41207">MKRIMKGIFYKNTILSAVLFCFVSFAAAQSERSKKWEKSYDLPTSGTVQIENKYGDVIVNGWNKDQVKVSISMKVTHRKDENAKKLLDRIRPEVITTEDFIRVTSEIADRSSSVFSRYFNKANPFDFDKSNIQIDYEVYLPVNTELNITNKFGDVIIGNWNGDLEANIQHGDMWINEDISTMKIDMRFGKLNCGKIGYGNIKMSNGGIDVENAQKLKIISSGSDINLDEVSNLELYSSKDEVNLFKIESLRGDFKFSNVDIKNIGDEVFLTLRIAEVEIHHFLEPSPDINIVQESSDINMNISGLAFDFRATLEQGLLRVPKTFTGIKTNVTNAGKKIRDITATYGSGTRGDFSINGIKGVIVLTD</sequence>
<evidence type="ECO:0000313" key="2">
    <source>
        <dbReference type="EMBL" id="PWL39511.1"/>
    </source>
</evidence>
<feature type="chain" id="PRO_5016334032" description="Adhesin domain-containing protein" evidence="1">
    <location>
        <begin position="27"/>
        <end position="366"/>
    </location>
</feature>
<dbReference type="EMBL" id="QGEG01000001">
    <property type="protein sequence ID" value="PWL39511.1"/>
    <property type="molecule type" value="Genomic_DNA"/>
</dbReference>
<evidence type="ECO:0008006" key="4">
    <source>
        <dbReference type="Google" id="ProtNLM"/>
    </source>
</evidence>
<keyword evidence="1" id="KW-0732">Signal</keyword>
<evidence type="ECO:0000256" key="1">
    <source>
        <dbReference type="SAM" id="SignalP"/>
    </source>
</evidence>
<proteinExistence type="predicted"/>
<reference evidence="2 3" key="1">
    <citation type="submission" date="2018-05" db="EMBL/GenBank/DDBJ databases">
        <title>Complete genome sequence of Flagellimonas aquimarina ECD12 isolated from seaweed Ecklonia cava.</title>
        <authorList>
            <person name="Choi S."/>
            <person name="Seong C."/>
        </authorList>
    </citation>
    <scope>NUCLEOTIDE SEQUENCE [LARGE SCALE GENOMIC DNA]</scope>
    <source>
        <strain evidence="2 3">ECD12</strain>
    </source>
</reference>
<gene>
    <name evidence="2" type="ORF">DKG77_01350</name>
</gene>
<comment type="caution">
    <text evidence="2">The sequence shown here is derived from an EMBL/GenBank/DDBJ whole genome shotgun (WGS) entry which is preliminary data.</text>
</comment>
<dbReference type="Proteomes" id="UP000245762">
    <property type="component" value="Unassembled WGS sequence"/>
</dbReference>
<feature type="signal peptide" evidence="1">
    <location>
        <begin position="1"/>
        <end position="26"/>
    </location>
</feature>
<evidence type="ECO:0000313" key="3">
    <source>
        <dbReference type="Proteomes" id="UP000245762"/>
    </source>
</evidence>
<dbReference type="AlphaFoldDB" id="A0A316L0Z8"/>